<sequence length="172" mass="19396">MSEEENESPCRQPVIDEVKSAVFNLNGDSASGPDGLTGRFYQTCWHIVGNDVLKMVQEFFKVLINGQSHGFFHSTRGVKLKDPLSHVLFILSAEVLSRSLNALFENDLYVSYGMPKWSTPINHLAYADDTIIFAATNIYSLKKIISVLQAYEKESGRKINKEKVFSICIKMQ</sequence>
<dbReference type="Pfam" id="PF00078">
    <property type="entry name" value="RVT_1"/>
    <property type="match status" value="1"/>
</dbReference>
<dbReference type="PANTHER" id="PTHR46890">
    <property type="entry name" value="NON-LTR RETROLELEMENT REVERSE TRANSCRIPTASE-LIKE PROTEIN-RELATED"/>
    <property type="match status" value="1"/>
</dbReference>
<dbReference type="PANTHER" id="PTHR46890:SF48">
    <property type="entry name" value="RNA-DIRECTED DNA POLYMERASE"/>
    <property type="match status" value="1"/>
</dbReference>
<keyword evidence="3" id="KW-1185">Reference proteome</keyword>
<name>A0AAF0ZGK2_SOLVR</name>
<dbReference type="InterPro" id="IPR052343">
    <property type="entry name" value="Retrotransposon-Effector_Assoc"/>
</dbReference>
<proteinExistence type="predicted"/>
<dbReference type="InterPro" id="IPR000477">
    <property type="entry name" value="RT_dom"/>
</dbReference>
<evidence type="ECO:0000313" key="3">
    <source>
        <dbReference type="Proteomes" id="UP001234989"/>
    </source>
</evidence>
<accession>A0AAF0ZGK2</accession>
<evidence type="ECO:0000313" key="2">
    <source>
        <dbReference type="EMBL" id="WMV38268.1"/>
    </source>
</evidence>
<gene>
    <name evidence="2" type="ORF">MTR67_031653</name>
</gene>
<protein>
    <recommendedName>
        <fullName evidence="1">Reverse transcriptase domain-containing protein</fullName>
    </recommendedName>
</protein>
<feature type="domain" description="Reverse transcriptase" evidence="1">
    <location>
        <begin position="55"/>
        <end position="164"/>
    </location>
</feature>
<dbReference type="AlphaFoldDB" id="A0AAF0ZGK2"/>
<evidence type="ECO:0000259" key="1">
    <source>
        <dbReference type="Pfam" id="PF00078"/>
    </source>
</evidence>
<dbReference type="EMBL" id="CP133618">
    <property type="protein sequence ID" value="WMV38268.1"/>
    <property type="molecule type" value="Genomic_DNA"/>
</dbReference>
<dbReference type="Proteomes" id="UP001234989">
    <property type="component" value="Chromosome 7"/>
</dbReference>
<organism evidence="2 3">
    <name type="scientific">Solanum verrucosum</name>
    <dbReference type="NCBI Taxonomy" id="315347"/>
    <lineage>
        <taxon>Eukaryota</taxon>
        <taxon>Viridiplantae</taxon>
        <taxon>Streptophyta</taxon>
        <taxon>Embryophyta</taxon>
        <taxon>Tracheophyta</taxon>
        <taxon>Spermatophyta</taxon>
        <taxon>Magnoliopsida</taxon>
        <taxon>eudicotyledons</taxon>
        <taxon>Gunneridae</taxon>
        <taxon>Pentapetalae</taxon>
        <taxon>asterids</taxon>
        <taxon>lamiids</taxon>
        <taxon>Solanales</taxon>
        <taxon>Solanaceae</taxon>
        <taxon>Solanoideae</taxon>
        <taxon>Solaneae</taxon>
        <taxon>Solanum</taxon>
    </lineage>
</organism>
<reference evidence="2" key="1">
    <citation type="submission" date="2023-08" db="EMBL/GenBank/DDBJ databases">
        <title>A de novo genome assembly of Solanum verrucosum Schlechtendal, a Mexican diploid species geographically isolated from the other diploid A-genome species in potato relatives.</title>
        <authorList>
            <person name="Hosaka K."/>
        </authorList>
    </citation>
    <scope>NUCLEOTIDE SEQUENCE</scope>
    <source>
        <tissue evidence="2">Young leaves</tissue>
    </source>
</reference>